<dbReference type="OrthoDB" id="9801455at2"/>
<dbReference type="InterPro" id="IPR023296">
    <property type="entry name" value="Glyco_hydro_beta-prop_sf"/>
</dbReference>
<dbReference type="RefSeq" id="WP_068680595.1">
    <property type="nucleotide sequence ID" value="NZ_LYPA01000032.1"/>
</dbReference>
<dbReference type="Proteomes" id="UP000092024">
    <property type="component" value="Unassembled WGS sequence"/>
</dbReference>
<dbReference type="SUPFAM" id="SSF75005">
    <property type="entry name" value="Arabinanase/levansucrase/invertase"/>
    <property type="match status" value="1"/>
</dbReference>
<dbReference type="EMBL" id="LYPA01000032">
    <property type="protein sequence ID" value="OBR67686.1"/>
    <property type="molecule type" value="Genomic_DNA"/>
</dbReference>
<evidence type="ECO:0000313" key="9">
    <source>
        <dbReference type="Proteomes" id="UP000092024"/>
    </source>
</evidence>
<feature type="domain" description="Beta-xylosidase C-terminal Concanavalin A-like" evidence="7">
    <location>
        <begin position="345"/>
        <end position="545"/>
    </location>
</feature>
<dbReference type="InterPro" id="IPR013320">
    <property type="entry name" value="ConA-like_dom_sf"/>
</dbReference>
<evidence type="ECO:0000313" key="8">
    <source>
        <dbReference type="EMBL" id="OBR67686.1"/>
    </source>
</evidence>
<evidence type="ECO:0000256" key="3">
    <source>
        <dbReference type="ARBA" id="ARBA00023295"/>
    </source>
</evidence>
<keyword evidence="2 6" id="KW-0378">Hydrolase</keyword>
<dbReference type="SUPFAM" id="SSF49899">
    <property type="entry name" value="Concanavalin A-like lectins/glucanases"/>
    <property type="match status" value="1"/>
</dbReference>
<evidence type="ECO:0000256" key="6">
    <source>
        <dbReference type="RuleBase" id="RU361187"/>
    </source>
</evidence>
<reference evidence="8 9" key="1">
    <citation type="submission" date="2016-05" db="EMBL/GenBank/DDBJ databases">
        <title>Paenibacillus oryzae. sp. nov., isolated from the rice root.</title>
        <authorList>
            <person name="Zhang J."/>
            <person name="Zhang X."/>
        </authorList>
    </citation>
    <scope>NUCLEOTIDE SEQUENCE [LARGE SCALE GENOMIC DNA]</scope>
    <source>
        <strain evidence="8 9">1DrF-4</strain>
    </source>
</reference>
<dbReference type="PANTHER" id="PTHR42812:SF12">
    <property type="entry name" value="BETA-XYLOSIDASE-RELATED"/>
    <property type="match status" value="1"/>
</dbReference>
<dbReference type="Gene3D" id="2.60.120.200">
    <property type="match status" value="1"/>
</dbReference>
<dbReference type="InterPro" id="IPR051795">
    <property type="entry name" value="Glycosyl_Hydrlase_43"/>
</dbReference>
<feature type="active site" description="Proton donor" evidence="4">
    <location>
        <position position="190"/>
    </location>
</feature>
<dbReference type="STRING" id="1844972.A7K91_22275"/>
<feature type="site" description="Important for catalytic activity, responsible for pKa modulation of the active site Glu and correct orientation of both the proton donor and substrate" evidence="5">
    <location>
        <position position="130"/>
    </location>
</feature>
<feature type="active site" description="Proton acceptor" evidence="4">
    <location>
        <position position="15"/>
    </location>
</feature>
<evidence type="ECO:0000256" key="5">
    <source>
        <dbReference type="PIRSR" id="PIRSR606710-2"/>
    </source>
</evidence>
<keyword evidence="9" id="KW-1185">Reference proteome</keyword>
<dbReference type="CDD" id="cd09000">
    <property type="entry name" value="GH43_SXA-like"/>
    <property type="match status" value="1"/>
</dbReference>
<comment type="caution">
    <text evidence="8">The sequence shown here is derived from an EMBL/GenBank/DDBJ whole genome shotgun (WGS) entry which is preliminary data.</text>
</comment>
<gene>
    <name evidence="8" type="ORF">A7K91_22275</name>
</gene>
<organism evidence="8 9">
    <name type="scientific">Paenibacillus oryzae</name>
    <dbReference type="NCBI Taxonomy" id="1844972"/>
    <lineage>
        <taxon>Bacteria</taxon>
        <taxon>Bacillati</taxon>
        <taxon>Bacillota</taxon>
        <taxon>Bacilli</taxon>
        <taxon>Bacillales</taxon>
        <taxon>Paenibacillaceae</taxon>
        <taxon>Paenibacillus</taxon>
    </lineage>
</organism>
<dbReference type="InterPro" id="IPR006710">
    <property type="entry name" value="Glyco_hydro_43"/>
</dbReference>
<dbReference type="Pfam" id="PF17851">
    <property type="entry name" value="GH43_C2"/>
    <property type="match status" value="1"/>
</dbReference>
<dbReference type="GO" id="GO:0004553">
    <property type="term" value="F:hydrolase activity, hydrolyzing O-glycosyl compounds"/>
    <property type="evidence" value="ECO:0007669"/>
    <property type="project" value="InterPro"/>
</dbReference>
<sequence length="557" mass="63798">MYMIQNPVLPGFNPDPSIIRVGEDYYIATSTFEWFPGVQIHNSRDLVHWRVLGYALDRPSQLDLKGIEASGGVWAPCLSYNEKEGIFYLIYTIMRSTNGGAFDLDNYVVTANNIEGPWSERIYLNSSGFDPSLFHDDDGRKWLLNLEWDFRQGYEHPGSIVIQEYDAKLQTLVGEARSISRGATDMGCLEAPHIYKRNGYYYLVTAEGGTGFGHGVVISRSRDLFGPYESDPCNPIITSAREINLNRRGVDDYLKPYQYNPDSILQKSGHGSIVETQTGEWYIAHLCARPLKSEVRSMLGRETALQRCQWTEDGWLRMANGGNRAEMTVEAPKLEAHPFAAEAIREDFDSGKWNVHLNSLRVPLEEAWMSLEARPGYLRLRGRESLFSLHEQSLVARRLQHFRATVETCVEFQPENFHEMAGLTLFYDQNMFYYLRIYYSETFGCPCIGILSADNGKRTEWLESRVPIPDWERVYLRAVIHDGTLNFYCSSDGSLWWQVGTELDASKCSDEYSSSGHFTGAFVGICCQDSYRKRKYADFDYFEYKETTETTETTMTT</sequence>
<comment type="similarity">
    <text evidence="1 6">Belongs to the glycosyl hydrolase 43 family.</text>
</comment>
<dbReference type="Gene3D" id="2.115.10.20">
    <property type="entry name" value="Glycosyl hydrolase domain, family 43"/>
    <property type="match status" value="1"/>
</dbReference>
<dbReference type="GO" id="GO:0005975">
    <property type="term" value="P:carbohydrate metabolic process"/>
    <property type="evidence" value="ECO:0007669"/>
    <property type="project" value="InterPro"/>
</dbReference>
<accession>A0A1A5YPY0</accession>
<protein>
    <submittedName>
        <fullName evidence="8">Beta-xylosidase</fullName>
    </submittedName>
</protein>
<evidence type="ECO:0000256" key="1">
    <source>
        <dbReference type="ARBA" id="ARBA00009865"/>
    </source>
</evidence>
<dbReference type="AlphaFoldDB" id="A0A1A5YPY0"/>
<dbReference type="PANTHER" id="PTHR42812">
    <property type="entry name" value="BETA-XYLOSIDASE"/>
    <property type="match status" value="1"/>
</dbReference>
<evidence type="ECO:0000256" key="4">
    <source>
        <dbReference type="PIRSR" id="PIRSR606710-1"/>
    </source>
</evidence>
<evidence type="ECO:0000259" key="7">
    <source>
        <dbReference type="Pfam" id="PF17851"/>
    </source>
</evidence>
<keyword evidence="3 6" id="KW-0326">Glycosidase</keyword>
<dbReference type="InterPro" id="IPR041542">
    <property type="entry name" value="GH43_C2"/>
</dbReference>
<evidence type="ECO:0000256" key="2">
    <source>
        <dbReference type="ARBA" id="ARBA00022801"/>
    </source>
</evidence>
<name>A0A1A5YPY0_9BACL</name>
<proteinExistence type="inferred from homology"/>
<dbReference type="Pfam" id="PF04616">
    <property type="entry name" value="Glyco_hydro_43"/>
    <property type="match status" value="1"/>
</dbReference>